<protein>
    <recommendedName>
        <fullName evidence="1">HEPN domain-containing protein</fullName>
    </recommendedName>
</protein>
<dbReference type="Proteomes" id="UP000231382">
    <property type="component" value="Unassembled WGS sequence"/>
</dbReference>
<organism evidence="2 3">
    <name type="scientific">Candidatus Berkelbacteria bacterium CG10_big_fil_rev_8_21_14_0_10_43_13</name>
    <dbReference type="NCBI Taxonomy" id="1974514"/>
    <lineage>
        <taxon>Bacteria</taxon>
        <taxon>Candidatus Berkelbacteria</taxon>
    </lineage>
</organism>
<dbReference type="AlphaFoldDB" id="A0A2H0W7D8"/>
<gene>
    <name evidence="2" type="ORF">COT78_00775</name>
</gene>
<feature type="domain" description="HEPN" evidence="1">
    <location>
        <begin position="50"/>
        <end position="159"/>
    </location>
</feature>
<name>A0A2H0W7D8_9BACT</name>
<dbReference type="SMART" id="SM00748">
    <property type="entry name" value="HEPN"/>
    <property type="match status" value="1"/>
</dbReference>
<reference evidence="3" key="1">
    <citation type="submission" date="2017-09" db="EMBL/GenBank/DDBJ databases">
        <title>Depth-based differentiation of microbial function through sediment-hosted aquifers and enrichment of novel symbionts in the deep terrestrial subsurface.</title>
        <authorList>
            <person name="Probst A.J."/>
            <person name="Ladd B."/>
            <person name="Jarett J.K."/>
            <person name="Geller-Mcgrath D.E."/>
            <person name="Sieber C.M.K."/>
            <person name="Emerson J.B."/>
            <person name="Anantharaman K."/>
            <person name="Thomas B.C."/>
            <person name="Malmstrom R."/>
            <person name="Stieglmeier M."/>
            <person name="Klingl A."/>
            <person name="Woyke T."/>
            <person name="Ryan C.M."/>
            <person name="Banfield J.F."/>
        </authorList>
    </citation>
    <scope>NUCLEOTIDE SEQUENCE [LARGE SCALE GENOMIC DNA]</scope>
</reference>
<evidence type="ECO:0000313" key="3">
    <source>
        <dbReference type="Proteomes" id="UP000231382"/>
    </source>
</evidence>
<dbReference type="InterPro" id="IPR007842">
    <property type="entry name" value="HEPN_dom"/>
</dbReference>
<dbReference type="EMBL" id="PEZW01000006">
    <property type="protein sequence ID" value="PIS07999.1"/>
    <property type="molecule type" value="Genomic_DNA"/>
</dbReference>
<dbReference type="Gene3D" id="1.20.120.330">
    <property type="entry name" value="Nucleotidyltransferases domain 2"/>
    <property type="match status" value="1"/>
</dbReference>
<dbReference type="PROSITE" id="PS50910">
    <property type="entry name" value="HEPN"/>
    <property type="match status" value="1"/>
</dbReference>
<evidence type="ECO:0000259" key="1">
    <source>
        <dbReference type="PROSITE" id="PS50910"/>
    </source>
</evidence>
<proteinExistence type="predicted"/>
<comment type="caution">
    <text evidence="2">The sequence shown here is derived from an EMBL/GenBank/DDBJ whole genome shotgun (WGS) entry which is preliminary data.</text>
</comment>
<dbReference type="SUPFAM" id="SSF81593">
    <property type="entry name" value="Nucleotidyltransferase substrate binding subunit/domain"/>
    <property type="match status" value="1"/>
</dbReference>
<accession>A0A2H0W7D8</accession>
<sequence length="171" mass="20071">MLATLKRGLHLLHRESGVFLYDNIFFSGKICYNLAKMDRKRVQKLIEYWLESAENDVAVMDGLFKLGHFVWTLFLGHLILEKVLKAHIVRTSQEEAPKIHDLSKLAVRASLKLSKKENNLLSEINDFNLEARYPEIKYRAYKFATREITQKYLSEVKSLKEKLCQQLKQNK</sequence>
<evidence type="ECO:0000313" key="2">
    <source>
        <dbReference type="EMBL" id="PIS07999.1"/>
    </source>
</evidence>
<dbReference type="Pfam" id="PF05168">
    <property type="entry name" value="HEPN"/>
    <property type="match status" value="1"/>
</dbReference>